<evidence type="ECO:0000313" key="1">
    <source>
        <dbReference type="EMBL" id="CAK0846206.1"/>
    </source>
</evidence>
<proteinExistence type="predicted"/>
<dbReference type="EMBL" id="CAUYUJ010014804">
    <property type="protein sequence ID" value="CAK0846206.1"/>
    <property type="molecule type" value="Genomic_DNA"/>
</dbReference>
<sequence>ALGAEILGDALAFPFGQAQWARALKAAALACNLSLLGEFSLRRLRRGGVSRDLLFKARPARRVRGGRANEQFGLLDLCALSAAELAAADIGAALADASRSL</sequence>
<protein>
    <submittedName>
        <fullName evidence="1">Uncharacterized protein</fullName>
    </submittedName>
</protein>
<dbReference type="Proteomes" id="UP001189429">
    <property type="component" value="Unassembled WGS sequence"/>
</dbReference>
<organism evidence="1 2">
    <name type="scientific">Prorocentrum cordatum</name>
    <dbReference type="NCBI Taxonomy" id="2364126"/>
    <lineage>
        <taxon>Eukaryota</taxon>
        <taxon>Sar</taxon>
        <taxon>Alveolata</taxon>
        <taxon>Dinophyceae</taxon>
        <taxon>Prorocentrales</taxon>
        <taxon>Prorocentraceae</taxon>
        <taxon>Prorocentrum</taxon>
    </lineage>
</organism>
<gene>
    <name evidence="1" type="ORF">PCOR1329_LOCUS39767</name>
</gene>
<evidence type="ECO:0000313" key="2">
    <source>
        <dbReference type="Proteomes" id="UP001189429"/>
    </source>
</evidence>
<accession>A0ABN9TJT8</accession>
<keyword evidence="2" id="KW-1185">Reference proteome</keyword>
<feature type="non-terminal residue" evidence="1">
    <location>
        <position position="1"/>
    </location>
</feature>
<reference evidence="1" key="1">
    <citation type="submission" date="2023-10" db="EMBL/GenBank/DDBJ databases">
        <authorList>
            <person name="Chen Y."/>
            <person name="Shah S."/>
            <person name="Dougan E. K."/>
            <person name="Thang M."/>
            <person name="Chan C."/>
        </authorList>
    </citation>
    <scope>NUCLEOTIDE SEQUENCE [LARGE SCALE GENOMIC DNA]</scope>
</reference>
<comment type="caution">
    <text evidence="1">The sequence shown here is derived from an EMBL/GenBank/DDBJ whole genome shotgun (WGS) entry which is preliminary data.</text>
</comment>
<name>A0ABN9TJT8_9DINO</name>